<evidence type="ECO:0000259" key="1">
    <source>
        <dbReference type="PROSITE" id="PS50113"/>
    </source>
</evidence>
<comment type="caution">
    <text evidence="2">The sequence shown here is derived from an EMBL/GenBank/DDBJ whole genome shotgun (WGS) entry which is preliminary data.</text>
</comment>
<proteinExistence type="predicted"/>
<name>A0A1F8DZM0_9BACT</name>
<gene>
    <name evidence="2" type="ORF">A2610_03545</name>
</gene>
<dbReference type="Pfam" id="PF08448">
    <property type="entry name" value="PAS_4"/>
    <property type="match status" value="1"/>
</dbReference>
<dbReference type="SUPFAM" id="SSF55785">
    <property type="entry name" value="PYP-like sensor domain (PAS domain)"/>
    <property type="match status" value="1"/>
</dbReference>
<feature type="domain" description="PAC" evidence="1">
    <location>
        <begin position="86"/>
        <end position="142"/>
    </location>
</feature>
<protein>
    <recommendedName>
        <fullName evidence="1">PAC domain-containing protein</fullName>
    </recommendedName>
</protein>
<organism evidence="2 3">
    <name type="scientific">Candidatus Wolfebacteria bacterium RIFOXYD1_FULL_48_65</name>
    <dbReference type="NCBI Taxonomy" id="1802561"/>
    <lineage>
        <taxon>Bacteria</taxon>
        <taxon>Candidatus Wolfeibacteriota</taxon>
    </lineage>
</organism>
<dbReference type="Gene3D" id="3.30.450.20">
    <property type="entry name" value="PAS domain"/>
    <property type="match status" value="1"/>
</dbReference>
<dbReference type="InterPro" id="IPR000014">
    <property type="entry name" value="PAS"/>
</dbReference>
<dbReference type="NCBIfam" id="TIGR00229">
    <property type="entry name" value="sensory_box"/>
    <property type="match status" value="1"/>
</dbReference>
<dbReference type="AlphaFoldDB" id="A0A1F8DZM0"/>
<dbReference type="EMBL" id="MGIV01000018">
    <property type="protein sequence ID" value="OGM93966.1"/>
    <property type="molecule type" value="Genomic_DNA"/>
</dbReference>
<evidence type="ECO:0000313" key="3">
    <source>
        <dbReference type="Proteomes" id="UP000179057"/>
    </source>
</evidence>
<accession>A0A1F8DZM0</accession>
<dbReference type="PROSITE" id="PS50113">
    <property type="entry name" value="PAC"/>
    <property type="match status" value="1"/>
</dbReference>
<dbReference type="InterPro" id="IPR013656">
    <property type="entry name" value="PAS_4"/>
</dbReference>
<sequence>MDNATNNSPERRVAEEELAQYKQIVESTPVCIKVFDSAGKLIFINKGGRDEHDIKDTDDIAKWDWVATVKPEYRPHVLEAFKKGLMGVSSRVVMEHTEEGSNHEWCEGIISPIKDESDKVTLLLFYSIDVTDREKAEAEIIKREQAMRQRNDELAEMNKILIGKDSEMAEIKRKKDEA</sequence>
<reference evidence="2 3" key="1">
    <citation type="journal article" date="2016" name="Nat. Commun.">
        <title>Thousands of microbial genomes shed light on interconnected biogeochemical processes in an aquifer system.</title>
        <authorList>
            <person name="Anantharaman K."/>
            <person name="Brown C.T."/>
            <person name="Hug L.A."/>
            <person name="Sharon I."/>
            <person name="Castelle C.J."/>
            <person name="Probst A.J."/>
            <person name="Thomas B.C."/>
            <person name="Singh A."/>
            <person name="Wilkins M.J."/>
            <person name="Karaoz U."/>
            <person name="Brodie E.L."/>
            <person name="Williams K.H."/>
            <person name="Hubbard S.S."/>
            <person name="Banfield J.F."/>
        </authorList>
    </citation>
    <scope>NUCLEOTIDE SEQUENCE [LARGE SCALE GENOMIC DNA]</scope>
</reference>
<dbReference type="InterPro" id="IPR035965">
    <property type="entry name" value="PAS-like_dom_sf"/>
</dbReference>
<dbReference type="Proteomes" id="UP000179057">
    <property type="component" value="Unassembled WGS sequence"/>
</dbReference>
<dbReference type="InterPro" id="IPR000700">
    <property type="entry name" value="PAS-assoc_C"/>
</dbReference>
<evidence type="ECO:0000313" key="2">
    <source>
        <dbReference type="EMBL" id="OGM93966.1"/>
    </source>
</evidence>